<dbReference type="GO" id="GO:0045493">
    <property type="term" value="P:xylan catabolic process"/>
    <property type="evidence" value="ECO:0007669"/>
    <property type="project" value="UniProtKB-KW"/>
</dbReference>
<dbReference type="EMBL" id="AP018933">
    <property type="protein sequence ID" value="BBG30984.1"/>
    <property type="molecule type" value="Genomic_DNA"/>
</dbReference>
<feature type="signal peptide" evidence="2">
    <location>
        <begin position="1"/>
        <end position="22"/>
    </location>
</feature>
<feature type="domain" description="NodB homology" evidence="3">
    <location>
        <begin position="106"/>
        <end position="348"/>
    </location>
</feature>
<evidence type="ECO:0000256" key="1">
    <source>
        <dbReference type="ARBA" id="ARBA00022729"/>
    </source>
</evidence>
<dbReference type="Gene3D" id="3.20.20.370">
    <property type="entry name" value="Glycoside hydrolase/deacetylase"/>
    <property type="match status" value="1"/>
</dbReference>
<keyword evidence="4" id="KW-0326">Glycosidase</keyword>
<sequence>MMMKRVLCCLLGLALPMLNACAEQGGMFTPPTERPDMVSEQPWPKNHVLVLAYHDIMDSEPDQQYVATRTANFVAQMRWLKANHYVPVSMDQIFAARDGKADLPEKAVLLTFDDGYRSMYDRVFPILKRNHWPALFAPVGAWLDTPQDQMVNFSGKMRPRDKFVTWDQVREMSDSGLIEIASHTQDMHKGIIANPQGNVEPAAASLAYDPVKKRYETLDEFRHRFDLDATTITNTITRVTGKAPRVWVWPYGASSGIGLEVIKEHGYQSAMTLDEGLLDVRNLMNVPRTLVAYDPNVDAFSSWVADAQEKPVMRTVRVDLDYVYDPDPKRMDENVGRLIQRLADLRPSVVMLQAFADPKGDGLIKEVYFPNSQLPMRADLLNRVTVQIHTRMPERARVFVWMPVLTFDLKGLPHVMEMTPEGKRRIDPHQYRRLTPFNSEVRARIKALYRDMAVSVPSIEGVAFHDDLVMSDYEDVSDAGLAAMRKAGFGDDVLALRKDHDRSMAWARYKGRFMNAFTKELMDEVHSLRGTDVKSARNIFIEPVLNPDSEEWFAQNLDDTLDAYDYVMPMLMPYMEGVRDPKAIHDWMARAVERVRQHPNGLQKTIFELQAQDWRSDTDGHGDRWISSEVLGGWMKDLFSMGVVHLGYYPDDFYHNTPSQKVIRSVMSPSWAPD</sequence>
<dbReference type="PROSITE" id="PS51677">
    <property type="entry name" value="NODB"/>
    <property type="match status" value="1"/>
</dbReference>
<dbReference type="GO" id="GO:0016798">
    <property type="term" value="F:hydrolase activity, acting on glycosyl bonds"/>
    <property type="evidence" value="ECO:0007669"/>
    <property type="project" value="UniProtKB-KW"/>
</dbReference>
<dbReference type="KEGG" id="zpl:ZBT109_2252"/>
<protein>
    <submittedName>
        <fullName evidence="4">Predicted xylanase/chitin deacetylase</fullName>
    </submittedName>
</protein>
<evidence type="ECO:0000313" key="5">
    <source>
        <dbReference type="Proteomes" id="UP000267342"/>
    </source>
</evidence>
<evidence type="ECO:0000256" key="2">
    <source>
        <dbReference type="SAM" id="SignalP"/>
    </source>
</evidence>
<dbReference type="Pfam" id="PF14883">
    <property type="entry name" value="GHL13"/>
    <property type="match status" value="1"/>
</dbReference>
<dbReference type="AlphaFoldDB" id="A0A348HH82"/>
<evidence type="ECO:0000313" key="4">
    <source>
        <dbReference type="EMBL" id="BBG30984.1"/>
    </source>
</evidence>
<dbReference type="PANTHER" id="PTHR34216">
    <property type="match status" value="1"/>
</dbReference>
<dbReference type="GO" id="GO:0016810">
    <property type="term" value="F:hydrolase activity, acting on carbon-nitrogen (but not peptide) bonds"/>
    <property type="evidence" value="ECO:0007669"/>
    <property type="project" value="InterPro"/>
</dbReference>
<dbReference type="InterPro" id="IPR002509">
    <property type="entry name" value="NODB_dom"/>
</dbReference>
<dbReference type="RefSeq" id="WP_197714340.1">
    <property type="nucleotide sequence ID" value="NZ_AP018933.1"/>
</dbReference>
<gene>
    <name evidence="4" type="ORF">ZBT109_2252</name>
</gene>
<keyword evidence="4" id="KW-0119">Carbohydrate metabolism</keyword>
<organism evidence="4 5">
    <name type="scientific">Zymobacter palmae</name>
    <dbReference type="NCBI Taxonomy" id="33074"/>
    <lineage>
        <taxon>Bacteria</taxon>
        <taxon>Pseudomonadati</taxon>
        <taxon>Pseudomonadota</taxon>
        <taxon>Gammaproteobacteria</taxon>
        <taxon>Oceanospirillales</taxon>
        <taxon>Halomonadaceae</taxon>
        <taxon>Zymobacter group</taxon>
        <taxon>Zymobacter</taxon>
    </lineage>
</organism>
<dbReference type="STRING" id="1123510.GCA_000620025_01285"/>
<dbReference type="Gene3D" id="3.20.20.80">
    <property type="entry name" value="Glycosidases"/>
    <property type="match status" value="1"/>
</dbReference>
<name>A0A348HH82_9GAMM</name>
<keyword evidence="4" id="KW-0858">Xylan degradation</keyword>
<dbReference type="SUPFAM" id="SSF88713">
    <property type="entry name" value="Glycoside hydrolase/deacetylase"/>
    <property type="match status" value="1"/>
</dbReference>
<keyword evidence="5" id="KW-1185">Reference proteome</keyword>
<dbReference type="InterPro" id="IPR011330">
    <property type="entry name" value="Glyco_hydro/deAcase_b/a-brl"/>
</dbReference>
<dbReference type="InterPro" id="IPR023854">
    <property type="entry name" value="PGA_deacetylase_PgaB"/>
</dbReference>
<dbReference type="Proteomes" id="UP000267342">
    <property type="component" value="Chromosome"/>
</dbReference>
<evidence type="ECO:0000259" key="3">
    <source>
        <dbReference type="PROSITE" id="PS51677"/>
    </source>
</evidence>
<dbReference type="Pfam" id="PF01522">
    <property type="entry name" value="Polysacc_deac_1"/>
    <property type="match status" value="1"/>
</dbReference>
<accession>A0A348HH82</accession>
<proteinExistence type="predicted"/>
<dbReference type="NCBIfam" id="TIGR03938">
    <property type="entry name" value="deacetyl_PgaB"/>
    <property type="match status" value="1"/>
</dbReference>
<dbReference type="GO" id="GO:0043708">
    <property type="term" value="P:cell adhesion involved in biofilm formation"/>
    <property type="evidence" value="ECO:0007669"/>
    <property type="project" value="InterPro"/>
</dbReference>
<keyword evidence="4" id="KW-0378">Hydrolase</keyword>
<reference evidence="4 5" key="1">
    <citation type="submission" date="2018-09" db="EMBL/GenBank/DDBJ databases">
        <title>Zymobacter palmae IAM14233 (=T109) whole genome analysis.</title>
        <authorList>
            <person name="Yanase H."/>
        </authorList>
    </citation>
    <scope>NUCLEOTIDE SEQUENCE [LARGE SCALE GENOMIC DNA]</scope>
    <source>
        <strain evidence="4 5">IAM14233</strain>
    </source>
</reference>
<keyword evidence="4" id="KW-0624">Polysaccharide degradation</keyword>
<dbReference type="InterPro" id="IPR032772">
    <property type="entry name" value="PGA_deacetylase_PgaB_C"/>
</dbReference>
<keyword evidence="1 2" id="KW-0732">Signal</keyword>
<dbReference type="InterPro" id="IPR051398">
    <property type="entry name" value="Polysacch_Deacetylase"/>
</dbReference>
<dbReference type="PANTHER" id="PTHR34216:SF7">
    <property type="entry name" value="POLY-BETA-1,6-N-ACETYL-D-GLUCOSAMINE N-DEACETYLASE"/>
    <property type="match status" value="1"/>
</dbReference>
<feature type="chain" id="PRO_5016964256" evidence="2">
    <location>
        <begin position="23"/>
        <end position="674"/>
    </location>
</feature>